<evidence type="ECO:0000313" key="3">
    <source>
        <dbReference type="Proteomes" id="UP000234271"/>
    </source>
</evidence>
<organism evidence="2 3">
    <name type="scientific">Beggiatoa leptomitoformis</name>
    <dbReference type="NCBI Taxonomy" id="288004"/>
    <lineage>
        <taxon>Bacteria</taxon>
        <taxon>Pseudomonadati</taxon>
        <taxon>Pseudomonadota</taxon>
        <taxon>Gammaproteobacteria</taxon>
        <taxon>Thiotrichales</taxon>
        <taxon>Thiotrichaceae</taxon>
        <taxon>Beggiatoa</taxon>
    </lineage>
</organism>
<dbReference type="EMBL" id="CP018889">
    <property type="protein sequence ID" value="AUI68684.1"/>
    <property type="molecule type" value="Genomic_DNA"/>
</dbReference>
<dbReference type="GO" id="GO:0006313">
    <property type="term" value="P:DNA transposition"/>
    <property type="evidence" value="ECO:0007669"/>
    <property type="project" value="InterPro"/>
</dbReference>
<protein>
    <recommendedName>
        <fullName evidence="1">InsA N-terminal zinc ribbon domain-containing protein</fullName>
    </recommendedName>
</protein>
<sequence>MLTCPSCKVTHIVKYGKPHTGTQNYKCRECGRRFV</sequence>
<dbReference type="OrthoDB" id="9783238at2"/>
<evidence type="ECO:0000313" key="2">
    <source>
        <dbReference type="EMBL" id="AUI68684.1"/>
    </source>
</evidence>
<proteinExistence type="predicted"/>
<name>A0A2N9YDX8_9GAMM</name>
<reference evidence="3" key="1">
    <citation type="submission" date="2016-12" db="EMBL/GenBank/DDBJ databases">
        <title>Complete Genome Sequence of Beggiatoa leptomitiformis D-401.</title>
        <authorList>
            <person name="Fomenkov A."/>
            <person name="Vincze T."/>
            <person name="Grabovich M."/>
            <person name="Anton B.P."/>
            <person name="Dubinina G."/>
            <person name="Orlova M."/>
            <person name="Belousova E."/>
            <person name="Roberts R.J."/>
        </authorList>
    </citation>
    <scope>NUCLEOTIDE SEQUENCE [LARGE SCALE GENOMIC DNA]</scope>
    <source>
        <strain evidence="3">D-401</strain>
    </source>
</reference>
<dbReference type="InterPro" id="IPR003220">
    <property type="entry name" value="InsA_N_dom_Znf"/>
</dbReference>
<feature type="domain" description="InsA N-terminal zinc ribbon" evidence="1">
    <location>
        <begin position="3"/>
        <end position="30"/>
    </location>
</feature>
<keyword evidence="3" id="KW-1185">Reference proteome</keyword>
<accession>A0A2N9YDX8</accession>
<gene>
    <name evidence="2" type="ORF">BLE401_08200</name>
</gene>
<dbReference type="RefSeq" id="WP_145917122.1">
    <property type="nucleotide sequence ID" value="NZ_CP012373.2"/>
</dbReference>
<dbReference type="Proteomes" id="UP000234271">
    <property type="component" value="Chromosome"/>
</dbReference>
<evidence type="ECO:0000259" key="1">
    <source>
        <dbReference type="Pfam" id="PF03811"/>
    </source>
</evidence>
<dbReference type="AlphaFoldDB" id="A0A2N9YDX8"/>
<dbReference type="Pfam" id="PF03811">
    <property type="entry name" value="Zn_ribbon_InsA"/>
    <property type="match status" value="1"/>
</dbReference>